<dbReference type="Gene3D" id="1.10.357.10">
    <property type="entry name" value="Tetracycline Repressor, domain 2"/>
    <property type="match status" value="1"/>
</dbReference>
<name>A0ABQ6K1W5_9MICO</name>
<dbReference type="Proteomes" id="UP001157034">
    <property type="component" value="Unassembled WGS sequence"/>
</dbReference>
<dbReference type="InterPro" id="IPR009057">
    <property type="entry name" value="Homeodomain-like_sf"/>
</dbReference>
<evidence type="ECO:0000313" key="2">
    <source>
        <dbReference type="Proteomes" id="UP001157034"/>
    </source>
</evidence>
<protein>
    <submittedName>
        <fullName evidence="1">TetR family transcriptional regulator</fullName>
    </submittedName>
</protein>
<reference evidence="2" key="1">
    <citation type="journal article" date="2019" name="Int. J. Syst. Evol. Microbiol.">
        <title>The Global Catalogue of Microorganisms (GCM) 10K type strain sequencing project: providing services to taxonomists for standard genome sequencing and annotation.</title>
        <authorList>
            <consortium name="The Broad Institute Genomics Platform"/>
            <consortium name="The Broad Institute Genome Sequencing Center for Infectious Disease"/>
            <person name="Wu L."/>
            <person name="Ma J."/>
        </authorList>
    </citation>
    <scope>NUCLEOTIDE SEQUENCE [LARGE SCALE GENOMIC DNA]</scope>
    <source>
        <strain evidence="2">NBRC 108894</strain>
    </source>
</reference>
<organism evidence="1 2">
    <name type="scientific">Pseudolysinimonas kribbensis</name>
    <dbReference type="NCBI Taxonomy" id="433641"/>
    <lineage>
        <taxon>Bacteria</taxon>
        <taxon>Bacillati</taxon>
        <taxon>Actinomycetota</taxon>
        <taxon>Actinomycetes</taxon>
        <taxon>Micrococcales</taxon>
        <taxon>Microbacteriaceae</taxon>
        <taxon>Pseudolysinimonas</taxon>
    </lineage>
</organism>
<evidence type="ECO:0000313" key="1">
    <source>
        <dbReference type="EMBL" id="GMA94304.1"/>
    </source>
</evidence>
<sequence>MTSLIAPLPLKHSFQYAEGMAAPQPDPESARRGELRELSYRYVLEHGLIGLSLRPLATAIGSSPRVLLFLFGSKEGLIREILARARADELGALGANGPTSVAAVWAWLSDPGHRRLMALWTQCYALSIAEPDGLWAGWAARTVDDWLALIIPERDPIAATLQLAVLRGLLLDLLATGDLGRTGSAAALYATGYPAGV</sequence>
<dbReference type="SUPFAM" id="SSF46689">
    <property type="entry name" value="Homeodomain-like"/>
    <property type="match status" value="1"/>
</dbReference>
<keyword evidence="2" id="KW-1185">Reference proteome</keyword>
<proteinExistence type="predicted"/>
<dbReference type="EMBL" id="BSVB01000001">
    <property type="protein sequence ID" value="GMA94304.1"/>
    <property type="molecule type" value="Genomic_DNA"/>
</dbReference>
<accession>A0ABQ6K1W5</accession>
<gene>
    <name evidence="1" type="ORF">GCM10025881_11280</name>
</gene>
<comment type="caution">
    <text evidence="1">The sequence shown here is derived from an EMBL/GenBank/DDBJ whole genome shotgun (WGS) entry which is preliminary data.</text>
</comment>